<dbReference type="GO" id="GO:0007155">
    <property type="term" value="P:cell adhesion"/>
    <property type="evidence" value="ECO:0007669"/>
    <property type="project" value="TreeGrafter"/>
</dbReference>
<evidence type="ECO:0000256" key="1">
    <source>
        <dbReference type="SAM" id="SignalP"/>
    </source>
</evidence>
<dbReference type="GO" id="GO:0031012">
    <property type="term" value="C:extracellular matrix"/>
    <property type="evidence" value="ECO:0007669"/>
    <property type="project" value="TreeGrafter"/>
</dbReference>
<sequence>MKFLLVLVLCTSAVFGLKKDDLGTGFPDEWYEEAADSAEDDGLSTIPHFMDADEDFAGYFGESEASAEAPMNILEVARKNGATIFVKAAILVGLKDELSNHNDITAFIPSNRAFARLPKLVYLYFLRHPDRLRALLKYHVVKGSFALADLVDDEAHDTLLHNLTVRYDEYKHTKDNRTTRVIQGAHVNCKKNDLKASNGYVHIIDDVILRFSLVDSYEVISKCPAFSTLYNGLVVAKLSDALKSGSLTVFAPTEKAFKRLPAGVWEKILQDPQQLTNVLDLHIVEGTHFARGFRNDDVLPTLNKADSVTITIRHDRRVENGLSRRHHKGEFEVLVNNAKIVSFDGVTTTGVIQAIDKVLLPPSILEEYNMVDLD</sequence>
<dbReference type="InterPro" id="IPR036378">
    <property type="entry name" value="FAS1_dom_sf"/>
</dbReference>
<dbReference type="SMART" id="SM00554">
    <property type="entry name" value="FAS1"/>
    <property type="match status" value="2"/>
</dbReference>
<dbReference type="AlphaFoldDB" id="A0A1W0WH06"/>
<dbReference type="EMBL" id="MTYJ01000104">
    <property type="protein sequence ID" value="OQV14479.1"/>
    <property type="molecule type" value="Genomic_DNA"/>
</dbReference>
<protein>
    <recommendedName>
        <fullName evidence="2">FAS1 domain-containing protein</fullName>
    </recommendedName>
</protein>
<dbReference type="InterPro" id="IPR000782">
    <property type="entry name" value="FAS1_domain"/>
</dbReference>
<dbReference type="Proteomes" id="UP000192578">
    <property type="component" value="Unassembled WGS sequence"/>
</dbReference>
<dbReference type="GO" id="GO:0005615">
    <property type="term" value="C:extracellular space"/>
    <property type="evidence" value="ECO:0007669"/>
    <property type="project" value="TreeGrafter"/>
</dbReference>
<accession>A0A1W0WH06</accession>
<organism evidence="3 4">
    <name type="scientific">Hypsibius exemplaris</name>
    <name type="common">Freshwater tardigrade</name>
    <dbReference type="NCBI Taxonomy" id="2072580"/>
    <lineage>
        <taxon>Eukaryota</taxon>
        <taxon>Metazoa</taxon>
        <taxon>Ecdysozoa</taxon>
        <taxon>Tardigrada</taxon>
        <taxon>Eutardigrada</taxon>
        <taxon>Parachela</taxon>
        <taxon>Hypsibioidea</taxon>
        <taxon>Hypsibiidae</taxon>
        <taxon>Hypsibius</taxon>
    </lineage>
</organism>
<dbReference type="PANTHER" id="PTHR10900:SF124">
    <property type="entry name" value="FI05614P"/>
    <property type="match status" value="1"/>
</dbReference>
<dbReference type="InterPro" id="IPR050904">
    <property type="entry name" value="Adhesion/Biosynth-related"/>
</dbReference>
<evidence type="ECO:0000259" key="2">
    <source>
        <dbReference type="PROSITE" id="PS50213"/>
    </source>
</evidence>
<dbReference type="Gene3D" id="2.30.180.10">
    <property type="entry name" value="FAS1 domain"/>
    <property type="match status" value="2"/>
</dbReference>
<dbReference type="PANTHER" id="PTHR10900">
    <property type="entry name" value="PERIOSTIN-RELATED"/>
    <property type="match status" value="1"/>
</dbReference>
<evidence type="ECO:0000313" key="4">
    <source>
        <dbReference type="Proteomes" id="UP000192578"/>
    </source>
</evidence>
<comment type="caution">
    <text evidence="3">The sequence shown here is derived from an EMBL/GenBank/DDBJ whole genome shotgun (WGS) entry which is preliminary data.</text>
</comment>
<reference evidence="4" key="1">
    <citation type="submission" date="2017-01" db="EMBL/GenBank/DDBJ databases">
        <title>Comparative genomics of anhydrobiosis in the tardigrade Hypsibius dujardini.</title>
        <authorList>
            <person name="Yoshida Y."/>
            <person name="Koutsovoulos G."/>
            <person name="Laetsch D."/>
            <person name="Stevens L."/>
            <person name="Kumar S."/>
            <person name="Horikawa D."/>
            <person name="Ishino K."/>
            <person name="Komine S."/>
            <person name="Tomita M."/>
            <person name="Blaxter M."/>
            <person name="Arakawa K."/>
        </authorList>
    </citation>
    <scope>NUCLEOTIDE SEQUENCE [LARGE SCALE GENOMIC DNA]</scope>
    <source>
        <strain evidence="4">Z151</strain>
    </source>
</reference>
<dbReference type="PROSITE" id="PS50213">
    <property type="entry name" value="FAS1"/>
    <property type="match status" value="2"/>
</dbReference>
<evidence type="ECO:0000313" key="3">
    <source>
        <dbReference type="EMBL" id="OQV14479.1"/>
    </source>
</evidence>
<dbReference type="Pfam" id="PF02469">
    <property type="entry name" value="Fasciclin"/>
    <property type="match status" value="2"/>
</dbReference>
<gene>
    <name evidence="3" type="ORF">BV898_11321</name>
</gene>
<name>A0A1W0WH06_HYPEX</name>
<dbReference type="SMR" id="A0A1W0WH06"/>
<dbReference type="GO" id="GO:0030198">
    <property type="term" value="P:extracellular matrix organization"/>
    <property type="evidence" value="ECO:0007669"/>
    <property type="project" value="TreeGrafter"/>
</dbReference>
<keyword evidence="1" id="KW-0732">Signal</keyword>
<feature type="chain" id="PRO_5012076937" description="FAS1 domain-containing protein" evidence="1">
    <location>
        <begin position="17"/>
        <end position="374"/>
    </location>
</feature>
<dbReference type="OrthoDB" id="286301at2759"/>
<dbReference type="GO" id="GO:0050839">
    <property type="term" value="F:cell adhesion molecule binding"/>
    <property type="evidence" value="ECO:0007669"/>
    <property type="project" value="TreeGrafter"/>
</dbReference>
<feature type="domain" description="FAS1" evidence="2">
    <location>
        <begin position="213"/>
        <end position="359"/>
    </location>
</feature>
<feature type="domain" description="FAS1" evidence="2">
    <location>
        <begin position="70"/>
        <end position="208"/>
    </location>
</feature>
<dbReference type="FunFam" id="2.30.180.10:FF:000032">
    <property type="entry name" value="Fasciclin domain-containing protein, putative"/>
    <property type="match status" value="1"/>
</dbReference>
<feature type="signal peptide" evidence="1">
    <location>
        <begin position="1"/>
        <end position="16"/>
    </location>
</feature>
<dbReference type="SUPFAM" id="SSF82153">
    <property type="entry name" value="FAS1 domain"/>
    <property type="match status" value="2"/>
</dbReference>
<keyword evidence="4" id="KW-1185">Reference proteome</keyword>
<proteinExistence type="predicted"/>